<name>A0A2W4VY47_9CYAN</name>
<protein>
    <submittedName>
        <fullName evidence="2">Uncharacterized protein</fullName>
    </submittedName>
</protein>
<accession>A0A2W4VY47</accession>
<keyword evidence="1" id="KW-1133">Transmembrane helix</keyword>
<reference evidence="3" key="1">
    <citation type="submission" date="2018-04" db="EMBL/GenBank/DDBJ databases">
        <authorList>
            <person name="Cornet L."/>
        </authorList>
    </citation>
    <scope>NUCLEOTIDE SEQUENCE [LARGE SCALE GENOMIC DNA]</scope>
</reference>
<keyword evidence="1" id="KW-0472">Membrane</keyword>
<dbReference type="EMBL" id="QBMN01000132">
    <property type="protein sequence ID" value="PZO36920.1"/>
    <property type="molecule type" value="Genomic_DNA"/>
</dbReference>
<feature type="transmembrane region" description="Helical" evidence="1">
    <location>
        <begin position="63"/>
        <end position="88"/>
    </location>
</feature>
<evidence type="ECO:0000313" key="3">
    <source>
        <dbReference type="Proteomes" id="UP000249081"/>
    </source>
</evidence>
<dbReference type="AlphaFoldDB" id="A0A2W4VY47"/>
<sequence length="90" mass="10599">MIYRFINSLPRPWRFKAQRLWMHTRDLRDAFWRQSPALLFQAAFVVPLVGLLLLWPLVRLAPFLTALLLAYGLFLLLLSGCRAITLWMGR</sequence>
<organism evidence="2 3">
    <name type="scientific">Shackletoniella antarctica</name>
    <dbReference type="NCBI Taxonomy" id="268115"/>
    <lineage>
        <taxon>Bacteria</taxon>
        <taxon>Bacillati</taxon>
        <taxon>Cyanobacteriota</taxon>
        <taxon>Cyanophyceae</taxon>
        <taxon>Oculatellales</taxon>
        <taxon>Oculatellaceae</taxon>
        <taxon>Shackletoniella</taxon>
    </lineage>
</organism>
<keyword evidence="1" id="KW-0812">Transmembrane</keyword>
<dbReference type="Proteomes" id="UP000249081">
    <property type="component" value="Unassembled WGS sequence"/>
</dbReference>
<evidence type="ECO:0000256" key="1">
    <source>
        <dbReference type="SAM" id="Phobius"/>
    </source>
</evidence>
<gene>
    <name evidence="2" type="ORF">DCF17_16645</name>
</gene>
<proteinExistence type="predicted"/>
<reference evidence="2 3" key="2">
    <citation type="submission" date="2018-06" db="EMBL/GenBank/DDBJ databases">
        <title>Metagenomic assembly of (sub)arctic Cyanobacteria and their associated microbiome from non-axenic cultures.</title>
        <authorList>
            <person name="Baurain D."/>
        </authorList>
    </citation>
    <scope>NUCLEOTIDE SEQUENCE [LARGE SCALE GENOMIC DNA]</scope>
    <source>
        <strain evidence="2">ULC041bin1</strain>
    </source>
</reference>
<feature type="transmembrane region" description="Helical" evidence="1">
    <location>
        <begin position="37"/>
        <end position="57"/>
    </location>
</feature>
<comment type="caution">
    <text evidence="2">The sequence shown here is derived from an EMBL/GenBank/DDBJ whole genome shotgun (WGS) entry which is preliminary data.</text>
</comment>
<evidence type="ECO:0000313" key="2">
    <source>
        <dbReference type="EMBL" id="PZO36920.1"/>
    </source>
</evidence>